<comment type="caution">
    <text evidence="4">The sequence shown here is derived from an EMBL/GenBank/DDBJ whole genome shotgun (WGS) entry which is preliminary data.</text>
</comment>
<dbReference type="PROSITE" id="PS00018">
    <property type="entry name" value="EF_HAND_1"/>
    <property type="match status" value="1"/>
</dbReference>
<feature type="domain" description="EF-hand" evidence="3">
    <location>
        <begin position="180"/>
        <end position="215"/>
    </location>
</feature>
<organism evidence="4 5">
    <name type="scientific">Elysia marginata</name>
    <dbReference type="NCBI Taxonomy" id="1093978"/>
    <lineage>
        <taxon>Eukaryota</taxon>
        <taxon>Metazoa</taxon>
        <taxon>Spiralia</taxon>
        <taxon>Lophotrochozoa</taxon>
        <taxon>Mollusca</taxon>
        <taxon>Gastropoda</taxon>
        <taxon>Heterobranchia</taxon>
        <taxon>Euthyneura</taxon>
        <taxon>Panpulmonata</taxon>
        <taxon>Sacoglossa</taxon>
        <taxon>Placobranchoidea</taxon>
        <taxon>Plakobranchidae</taxon>
        <taxon>Elysia</taxon>
    </lineage>
</organism>
<dbReference type="PANTHER" id="PTHR23056">
    <property type="entry name" value="CALCINEURIN B"/>
    <property type="match status" value="1"/>
</dbReference>
<dbReference type="PROSITE" id="PS50222">
    <property type="entry name" value="EF_HAND_2"/>
    <property type="match status" value="2"/>
</dbReference>
<proteinExistence type="predicted"/>
<protein>
    <submittedName>
        <fullName evidence="4">Calcineurin B-like protein 1</fullName>
    </submittedName>
</protein>
<evidence type="ECO:0000256" key="2">
    <source>
        <dbReference type="ARBA" id="ARBA00022837"/>
    </source>
</evidence>
<evidence type="ECO:0000313" key="4">
    <source>
        <dbReference type="EMBL" id="GFS12553.1"/>
    </source>
</evidence>
<dbReference type="AlphaFoldDB" id="A0AAV4IRW3"/>
<dbReference type="InterPro" id="IPR011992">
    <property type="entry name" value="EF-hand-dom_pair"/>
</dbReference>
<dbReference type="SUPFAM" id="SSF47473">
    <property type="entry name" value="EF-hand"/>
    <property type="match status" value="1"/>
</dbReference>
<dbReference type="GO" id="GO:0005509">
    <property type="term" value="F:calcium ion binding"/>
    <property type="evidence" value="ECO:0007669"/>
    <property type="project" value="InterPro"/>
</dbReference>
<dbReference type="Proteomes" id="UP000762676">
    <property type="component" value="Unassembled WGS sequence"/>
</dbReference>
<gene>
    <name evidence="4" type="ORF">ElyMa_006700700</name>
</gene>
<evidence type="ECO:0000256" key="1">
    <source>
        <dbReference type="ARBA" id="ARBA00022737"/>
    </source>
</evidence>
<dbReference type="InterPro" id="IPR045198">
    <property type="entry name" value="CNBL1-10"/>
</dbReference>
<dbReference type="EMBL" id="BMAT01013408">
    <property type="protein sequence ID" value="GFS12553.1"/>
    <property type="molecule type" value="Genomic_DNA"/>
</dbReference>
<keyword evidence="1" id="KW-0677">Repeat</keyword>
<dbReference type="SMART" id="SM00054">
    <property type="entry name" value="EFh"/>
    <property type="match status" value="2"/>
</dbReference>
<keyword evidence="5" id="KW-1185">Reference proteome</keyword>
<name>A0AAV4IRW3_9GAST</name>
<reference evidence="4 5" key="1">
    <citation type="journal article" date="2021" name="Elife">
        <title>Chloroplast acquisition without the gene transfer in kleptoplastic sea slugs, Plakobranchus ocellatus.</title>
        <authorList>
            <person name="Maeda T."/>
            <person name="Takahashi S."/>
            <person name="Yoshida T."/>
            <person name="Shimamura S."/>
            <person name="Takaki Y."/>
            <person name="Nagai Y."/>
            <person name="Toyoda A."/>
            <person name="Suzuki Y."/>
            <person name="Arimoto A."/>
            <person name="Ishii H."/>
            <person name="Satoh N."/>
            <person name="Nishiyama T."/>
            <person name="Hasebe M."/>
            <person name="Maruyama T."/>
            <person name="Minagawa J."/>
            <person name="Obokata J."/>
            <person name="Shigenobu S."/>
        </authorList>
    </citation>
    <scope>NUCLEOTIDE SEQUENCE [LARGE SCALE GENOMIC DNA]</scope>
</reference>
<keyword evidence="2" id="KW-0106">Calcium</keyword>
<feature type="domain" description="EF-hand" evidence="3">
    <location>
        <begin position="135"/>
        <end position="170"/>
    </location>
</feature>
<dbReference type="GO" id="GO:0019722">
    <property type="term" value="P:calcium-mediated signaling"/>
    <property type="evidence" value="ECO:0007669"/>
    <property type="project" value="InterPro"/>
</dbReference>
<dbReference type="PANTHER" id="PTHR23056:SF110">
    <property type="entry name" value="CALMODULIN"/>
    <property type="match status" value="1"/>
</dbReference>
<dbReference type="Gene3D" id="1.10.238.10">
    <property type="entry name" value="EF-hand"/>
    <property type="match status" value="1"/>
</dbReference>
<dbReference type="GO" id="GO:0019900">
    <property type="term" value="F:kinase binding"/>
    <property type="evidence" value="ECO:0007669"/>
    <property type="project" value="InterPro"/>
</dbReference>
<dbReference type="Pfam" id="PF13499">
    <property type="entry name" value="EF-hand_7"/>
    <property type="match status" value="1"/>
</dbReference>
<dbReference type="InterPro" id="IPR018247">
    <property type="entry name" value="EF_Hand_1_Ca_BS"/>
</dbReference>
<evidence type="ECO:0000259" key="3">
    <source>
        <dbReference type="PROSITE" id="PS50222"/>
    </source>
</evidence>
<dbReference type="InterPro" id="IPR002048">
    <property type="entry name" value="EF_hand_dom"/>
</dbReference>
<sequence>MVGVDNLKAIDGPRALNYKQDAETLHLDKGAVVFAMATFEDLRRRTRQLAERMAKMTGVDESTAMNVLMYAKTLTPPNNPDVIDKVVFIAQLCTRFGMSSIFLINIIFESLKLKGCAYMKLEEYVRVICVFLTTDIEVKIDFVFRCYDIQRDGYLDFKEIYTLLTSSIILTSEEHDTEEQVKELIDLVMAMTDRNRDGKITPEEFSAYVHRDILFIELLGSVLPLESFVKEFMSLLQGKTPHNVSVFFAKERQLCLQEPPMPELGEKLYPVRLELP</sequence>
<accession>A0AAV4IRW3</accession>
<evidence type="ECO:0000313" key="5">
    <source>
        <dbReference type="Proteomes" id="UP000762676"/>
    </source>
</evidence>
<dbReference type="CDD" id="cd00051">
    <property type="entry name" value="EFh"/>
    <property type="match status" value="1"/>
</dbReference>